<dbReference type="KEGG" id="vg:65071951"/>
<name>A0A481W5S7_9CAUD</name>
<sequence length="71" mass="8738">MKILNIWGRLPNVFVKTWENEESVYYKSVLVNGKYRMYKLIYRYSDSYEITRYWNNDKTLINEVKKYVGVN</sequence>
<evidence type="ECO:0000313" key="1">
    <source>
        <dbReference type="EMBL" id="QBJ04219.1"/>
    </source>
</evidence>
<organism evidence="1 2">
    <name type="scientific">Fusobacterium phage Fnu1</name>
    <dbReference type="NCBI Taxonomy" id="2530024"/>
    <lineage>
        <taxon>Viruses</taxon>
        <taxon>Duplodnaviria</taxon>
        <taxon>Heunggongvirae</taxon>
        <taxon>Uroviricota</taxon>
        <taxon>Caudoviricetes</taxon>
        <taxon>Latrobevirus</taxon>
        <taxon>Latrobevirus FNU1</taxon>
    </lineage>
</organism>
<reference evidence="1 2" key="1">
    <citation type="submission" date="2019-02" db="EMBL/GenBank/DDBJ databases">
        <title>Genomic, morphological and functional characterisation of novel bacteriophage Fnu1 capable of disrupt Fusobacterium nucleatum biofilm.</title>
        <authorList>
            <person name="Kabwe M."/>
            <person name="Brown T.L."/>
            <person name="Dashper S."/>
            <person name="Speirs L."/>
            <person name="Ku H."/>
            <person name="Petrovski S."/>
            <person name="Chan H.T."/>
            <person name="Lock P."/>
            <person name="Tucci J."/>
        </authorList>
    </citation>
    <scope>NUCLEOTIDE SEQUENCE [LARGE SCALE GENOMIC DNA]</scope>
</reference>
<accession>A0A481W5S7</accession>
<keyword evidence="2" id="KW-1185">Reference proteome</keyword>
<dbReference type="Proteomes" id="UP000292160">
    <property type="component" value="Segment"/>
</dbReference>
<dbReference type="GeneID" id="65071951"/>
<proteinExistence type="predicted"/>
<evidence type="ECO:0000313" key="2">
    <source>
        <dbReference type="Proteomes" id="UP000292160"/>
    </source>
</evidence>
<protein>
    <submittedName>
        <fullName evidence="1">Peptide ABC transporter substrate-binding protein</fullName>
    </submittedName>
</protein>
<dbReference type="RefSeq" id="YP_010082943.1">
    <property type="nucleotide sequence ID" value="NC_055035.1"/>
</dbReference>
<dbReference type="EMBL" id="MK554696">
    <property type="protein sequence ID" value="QBJ04219.1"/>
    <property type="molecule type" value="Genomic_DNA"/>
</dbReference>